<dbReference type="PANTHER" id="PTHR31044">
    <property type="entry name" value="BETA-1,3 GLUCANASE"/>
    <property type="match status" value="1"/>
</dbReference>
<evidence type="ECO:0000313" key="8">
    <source>
        <dbReference type="RefSeq" id="XP_010444206.1"/>
    </source>
</evidence>
<evidence type="ECO:0000256" key="1">
    <source>
        <dbReference type="ARBA" id="ARBA00004609"/>
    </source>
</evidence>
<dbReference type="PANTHER" id="PTHR31044:SF141">
    <property type="entry name" value="CARBOHYDRATE-BINDING X8 DOMAIN SUPERFAMILY PROTEIN"/>
    <property type="match status" value="1"/>
</dbReference>
<dbReference type="InterPro" id="IPR044788">
    <property type="entry name" value="X8_dom_prot"/>
</dbReference>
<dbReference type="InterPro" id="IPR012946">
    <property type="entry name" value="X8"/>
</dbReference>
<keyword evidence="3 5" id="KW-0732">Signal</keyword>
<sequence>MSSQLLTVFLLLSAVAIPVVTSNRQWCMAMNTASAEQLQANIDYACSQHNVDCRPIQPGGSCYEPNTLLDHASYAMNAYYQNNGRIDSACKFNRTGCFIFVDPSHGSCVFYT</sequence>
<accession>A0ABM0UPL5</accession>
<evidence type="ECO:0000256" key="4">
    <source>
        <dbReference type="ARBA" id="ARBA00023288"/>
    </source>
</evidence>
<feature type="domain" description="X8" evidence="6">
    <location>
        <begin position="25"/>
        <end position="110"/>
    </location>
</feature>
<name>A0ABM0UPL5_CAMSA</name>
<dbReference type="Gene3D" id="1.20.58.1040">
    <property type="match status" value="1"/>
</dbReference>
<gene>
    <name evidence="8" type="primary">LOC104726930</name>
</gene>
<evidence type="ECO:0000256" key="3">
    <source>
        <dbReference type="ARBA" id="ARBA00022729"/>
    </source>
</evidence>
<dbReference type="Pfam" id="PF07983">
    <property type="entry name" value="X8"/>
    <property type="match status" value="1"/>
</dbReference>
<feature type="chain" id="PRO_5045428628" evidence="5">
    <location>
        <begin position="23"/>
        <end position="112"/>
    </location>
</feature>
<dbReference type="RefSeq" id="XP_010444206.1">
    <property type="nucleotide sequence ID" value="XM_010445904.2"/>
</dbReference>
<feature type="signal peptide" evidence="5">
    <location>
        <begin position="1"/>
        <end position="22"/>
    </location>
</feature>
<keyword evidence="2" id="KW-0325">Glycoprotein</keyword>
<reference evidence="7" key="1">
    <citation type="journal article" date="2014" name="Nat. Commun.">
        <title>The emerging biofuel crop Camelina sativa retains a highly undifferentiated hexaploid genome structure.</title>
        <authorList>
            <person name="Kagale S."/>
            <person name="Koh C."/>
            <person name="Nixon J."/>
            <person name="Bollina V."/>
            <person name="Clarke W.E."/>
            <person name="Tuteja R."/>
            <person name="Spillane C."/>
            <person name="Robinson S.J."/>
            <person name="Links M.G."/>
            <person name="Clarke C."/>
            <person name="Higgins E.E."/>
            <person name="Huebert T."/>
            <person name="Sharpe A.G."/>
            <person name="Parkin I.A."/>
        </authorList>
    </citation>
    <scope>NUCLEOTIDE SEQUENCE [LARGE SCALE GENOMIC DNA]</scope>
    <source>
        <strain evidence="7">cv. DH55</strain>
    </source>
</reference>
<comment type="subcellular location">
    <subcellularLocation>
        <location evidence="1">Cell membrane</location>
        <topology evidence="1">Lipid-anchor</topology>
        <topology evidence="1">GPI-anchor</topology>
    </subcellularLocation>
</comment>
<organism evidence="7 8">
    <name type="scientific">Camelina sativa</name>
    <name type="common">False flax</name>
    <name type="synonym">Myagrum sativum</name>
    <dbReference type="NCBI Taxonomy" id="90675"/>
    <lineage>
        <taxon>Eukaryota</taxon>
        <taxon>Viridiplantae</taxon>
        <taxon>Streptophyta</taxon>
        <taxon>Embryophyta</taxon>
        <taxon>Tracheophyta</taxon>
        <taxon>Spermatophyta</taxon>
        <taxon>Magnoliopsida</taxon>
        <taxon>eudicotyledons</taxon>
        <taxon>Gunneridae</taxon>
        <taxon>Pentapetalae</taxon>
        <taxon>rosids</taxon>
        <taxon>malvids</taxon>
        <taxon>Brassicales</taxon>
        <taxon>Brassicaceae</taxon>
        <taxon>Camelineae</taxon>
        <taxon>Camelina</taxon>
    </lineage>
</organism>
<dbReference type="Proteomes" id="UP000694864">
    <property type="component" value="Chromosome 11"/>
</dbReference>
<protein>
    <submittedName>
        <fullName evidence="8">Major pollen allergen Ole e 10-like</fullName>
    </submittedName>
</protein>
<keyword evidence="7" id="KW-1185">Reference proteome</keyword>
<proteinExistence type="predicted"/>
<keyword evidence="4" id="KW-0449">Lipoprotein</keyword>
<evidence type="ECO:0000259" key="6">
    <source>
        <dbReference type="SMART" id="SM00768"/>
    </source>
</evidence>
<dbReference type="SMART" id="SM00768">
    <property type="entry name" value="X8"/>
    <property type="match status" value="1"/>
</dbReference>
<keyword evidence="2" id="KW-0336">GPI-anchor</keyword>
<evidence type="ECO:0000313" key="7">
    <source>
        <dbReference type="Proteomes" id="UP000694864"/>
    </source>
</evidence>
<keyword evidence="2" id="KW-0472">Membrane</keyword>
<dbReference type="GeneID" id="104726930"/>
<reference evidence="8" key="2">
    <citation type="submission" date="2025-08" db="UniProtKB">
        <authorList>
            <consortium name="RefSeq"/>
        </authorList>
    </citation>
    <scope>IDENTIFICATION</scope>
    <source>
        <tissue evidence="8">Leaf</tissue>
    </source>
</reference>
<evidence type="ECO:0000256" key="5">
    <source>
        <dbReference type="SAM" id="SignalP"/>
    </source>
</evidence>
<evidence type="ECO:0000256" key="2">
    <source>
        <dbReference type="ARBA" id="ARBA00022622"/>
    </source>
</evidence>